<dbReference type="Gene3D" id="3.30.70.330">
    <property type="match status" value="1"/>
</dbReference>
<dbReference type="AlphaFoldDB" id="A0A484CIN6"/>
<evidence type="ECO:0000313" key="5">
    <source>
        <dbReference type="Proteomes" id="UP000295070"/>
    </source>
</evidence>
<feature type="compositionally biased region" description="Pro residues" evidence="2">
    <location>
        <begin position="196"/>
        <end position="205"/>
    </location>
</feature>
<evidence type="ECO:0000259" key="3">
    <source>
        <dbReference type="PROSITE" id="PS50102"/>
    </source>
</evidence>
<organism evidence="4 5">
    <name type="scientific">Perca flavescens</name>
    <name type="common">American yellow perch</name>
    <name type="synonym">Morone flavescens</name>
    <dbReference type="NCBI Taxonomy" id="8167"/>
    <lineage>
        <taxon>Eukaryota</taxon>
        <taxon>Metazoa</taxon>
        <taxon>Chordata</taxon>
        <taxon>Craniata</taxon>
        <taxon>Vertebrata</taxon>
        <taxon>Euteleostomi</taxon>
        <taxon>Actinopterygii</taxon>
        <taxon>Neopterygii</taxon>
        <taxon>Teleostei</taxon>
        <taxon>Neoteleostei</taxon>
        <taxon>Acanthomorphata</taxon>
        <taxon>Eupercaria</taxon>
        <taxon>Perciformes</taxon>
        <taxon>Percoidei</taxon>
        <taxon>Percidae</taxon>
        <taxon>Percinae</taxon>
        <taxon>Perca</taxon>
    </lineage>
</organism>
<sequence>MEKKGSMIEVFGVPDVLPADRTADKLQIYFLTAKHGGGEVLKVLYPCSQPGQAFILFEEPEVAARVLRKGSHVLEVNGQKYHLTVKAPEHLEMDLPVEATVHLNIFHNKAEVREILRSNGFALTDLSSDQVRVKGSFLKLKTAKASLEQLLQSQTKTGITPVPKASSGAISKYYTSNSSVTRGNRSQLGSREMPPQASPSSPPPSSSWASASPKKHPTSPEYRASFSPRPDQRGSFRAGMESFVVDADVFRYADRLRKKDIEGILNSHNVTMEKHEVGDSFKITLLGKSVRIAVGKLQSLLNDLNKSLRTQEVPLKAMDREGRALLERIRKDRNIYNLVLVCPMNDKLHLIGPSGESYELKLRLLGRSVDQSGRTGRAPSRRRSSSLPPIRRKNTDRDSGAVAYPSPVAAAGYSPSKYRDDKQEGAEPERGATASLIDTGFIGPMALPKFGL</sequence>
<dbReference type="Pfam" id="PF23222">
    <property type="entry name" value="RRM_PARP14_1"/>
    <property type="match status" value="1"/>
</dbReference>
<keyword evidence="5" id="KW-1185">Reference proteome</keyword>
<dbReference type="EMBL" id="SCKG01000014">
    <property type="protein sequence ID" value="TDH03890.1"/>
    <property type="molecule type" value="Genomic_DNA"/>
</dbReference>
<feature type="compositionally biased region" description="Polar residues" evidence="2">
    <location>
        <begin position="176"/>
        <end position="189"/>
    </location>
</feature>
<dbReference type="InterPro" id="IPR000504">
    <property type="entry name" value="RRM_dom"/>
</dbReference>
<proteinExistence type="predicted"/>
<feature type="compositionally biased region" description="Basic residues" evidence="2">
    <location>
        <begin position="379"/>
        <end position="392"/>
    </location>
</feature>
<dbReference type="PANTHER" id="PTHR15225:SF8">
    <property type="entry name" value="RNA-BINDING PROTEIN 43"/>
    <property type="match status" value="1"/>
</dbReference>
<feature type="region of interest" description="Disordered" evidence="2">
    <location>
        <begin position="370"/>
        <end position="438"/>
    </location>
</feature>
<name>A0A484CIN6_PERFV</name>
<dbReference type="GO" id="GO:0003723">
    <property type="term" value="F:RNA binding"/>
    <property type="evidence" value="ECO:0007669"/>
    <property type="project" value="UniProtKB-UniRule"/>
</dbReference>
<accession>A0A484CIN6</accession>
<evidence type="ECO:0000256" key="2">
    <source>
        <dbReference type="SAM" id="MobiDB-lite"/>
    </source>
</evidence>
<dbReference type="Proteomes" id="UP000295070">
    <property type="component" value="Chromosome 14"/>
</dbReference>
<feature type="compositionally biased region" description="Basic and acidic residues" evidence="2">
    <location>
        <begin position="417"/>
        <end position="430"/>
    </location>
</feature>
<evidence type="ECO:0000256" key="1">
    <source>
        <dbReference type="PROSITE-ProRule" id="PRU00176"/>
    </source>
</evidence>
<evidence type="ECO:0000313" key="4">
    <source>
        <dbReference type="EMBL" id="TDH03890.1"/>
    </source>
</evidence>
<dbReference type="InterPro" id="IPR057051">
    <property type="entry name" value="PARP14_RPM_1"/>
</dbReference>
<dbReference type="InterPro" id="IPR012677">
    <property type="entry name" value="Nucleotide-bd_a/b_plait_sf"/>
</dbReference>
<dbReference type="STRING" id="8167.A0A484CIN6"/>
<comment type="caution">
    <text evidence="4">The sequence shown here is derived from an EMBL/GenBank/DDBJ whole genome shotgun (WGS) entry which is preliminary data.</text>
</comment>
<keyword evidence="1" id="KW-0694">RNA-binding</keyword>
<dbReference type="PANTHER" id="PTHR15225">
    <property type="entry name" value="INTERFERON-INDUCED PROTEIN 35/NMI N-MYC/STAT INTERACTING PROTEIN"/>
    <property type="match status" value="1"/>
</dbReference>
<feature type="domain" description="RRM" evidence="3">
    <location>
        <begin position="6"/>
        <end position="90"/>
    </location>
</feature>
<feature type="region of interest" description="Disordered" evidence="2">
    <location>
        <begin position="176"/>
        <end position="234"/>
    </location>
</feature>
<reference evidence="4 5" key="1">
    <citation type="submission" date="2019-01" db="EMBL/GenBank/DDBJ databases">
        <title>A chromosome-scale genome assembly of the yellow perch, Perca flavescens.</title>
        <authorList>
            <person name="Feron R."/>
            <person name="Morvezen R."/>
            <person name="Bestin A."/>
            <person name="Haffray P."/>
            <person name="Klopp C."/>
            <person name="Zahm M."/>
            <person name="Cabau C."/>
            <person name="Roques C."/>
            <person name="Donnadieu C."/>
            <person name="Bouchez O."/>
            <person name="Christie M."/>
            <person name="Larson W."/>
            <person name="Guiguen Y."/>
        </authorList>
    </citation>
    <scope>NUCLEOTIDE SEQUENCE [LARGE SCALE GENOMIC DNA]</scope>
    <source>
        <strain evidence="4">YP-PL-M2</strain>
        <tissue evidence="4">Blood</tissue>
    </source>
</reference>
<gene>
    <name evidence="4" type="ORF">EPR50_G00146510</name>
</gene>
<protein>
    <recommendedName>
        <fullName evidence="3">RRM domain-containing protein</fullName>
    </recommendedName>
</protein>
<dbReference type="PROSITE" id="PS50102">
    <property type="entry name" value="RRM"/>
    <property type="match status" value="1"/>
</dbReference>